<sequence>MTPTLTRFLVIAGGWATIVGLGLWWADVSLDSVPGVLALALLYMPSPFVAALVAERGLVRERFRLPHGGWRAVVVFLLAPAVLVVTFVGLLLVLTAAADLVGVDAVGSVATTGEEMVAGAAALLGEAAVAAAGPPPPFAVLLLAGVWGALVAGWTVNGLVAMGEEYGWRGLMWEQLRHLGPVRANLAIGAAWGLWHAPVVLQGYNYPGYPVAGVAAMVLFCVALSLCLTALRELTGSVLPVAAAHGMVNALAPLVLLVTPGAHPVLAGPLGLVGSAVLLALGAVSWALVRRRADRAVEAPVTGW</sequence>
<organism evidence="3 4">
    <name type="scientific">Aquipuribacter nitratireducens</name>
    <dbReference type="NCBI Taxonomy" id="650104"/>
    <lineage>
        <taxon>Bacteria</taxon>
        <taxon>Bacillati</taxon>
        <taxon>Actinomycetota</taxon>
        <taxon>Actinomycetes</taxon>
        <taxon>Micrococcales</taxon>
        <taxon>Intrasporangiaceae</taxon>
        <taxon>Aquipuribacter</taxon>
    </lineage>
</organism>
<dbReference type="Pfam" id="PF02517">
    <property type="entry name" value="Rce1-like"/>
    <property type="match status" value="1"/>
</dbReference>
<dbReference type="PANTHER" id="PTHR35797">
    <property type="entry name" value="PROTEASE-RELATED"/>
    <property type="match status" value="1"/>
</dbReference>
<keyword evidence="4" id="KW-1185">Reference proteome</keyword>
<dbReference type="EMBL" id="JBHSLD010000004">
    <property type="protein sequence ID" value="MFC5379895.1"/>
    <property type="molecule type" value="Genomic_DNA"/>
</dbReference>
<dbReference type="Proteomes" id="UP001596122">
    <property type="component" value="Unassembled WGS sequence"/>
</dbReference>
<evidence type="ECO:0000313" key="3">
    <source>
        <dbReference type="EMBL" id="MFC5379895.1"/>
    </source>
</evidence>
<feature type="transmembrane region" description="Helical" evidence="1">
    <location>
        <begin position="32"/>
        <end position="53"/>
    </location>
</feature>
<feature type="transmembrane region" description="Helical" evidence="1">
    <location>
        <begin position="73"/>
        <end position="98"/>
    </location>
</feature>
<gene>
    <name evidence="3" type="ORF">ACFPJ6_03720</name>
</gene>
<dbReference type="EC" id="3.4.-.-" evidence="3"/>
<feature type="domain" description="CAAX prenyl protease 2/Lysostaphin resistance protein A-like" evidence="2">
    <location>
        <begin position="150"/>
        <end position="251"/>
    </location>
</feature>
<evidence type="ECO:0000313" key="4">
    <source>
        <dbReference type="Proteomes" id="UP001596122"/>
    </source>
</evidence>
<dbReference type="InterPro" id="IPR042150">
    <property type="entry name" value="MmRce1-like"/>
</dbReference>
<keyword evidence="1" id="KW-1133">Transmembrane helix</keyword>
<keyword evidence="1" id="KW-0472">Membrane</keyword>
<feature type="transmembrane region" description="Helical" evidence="1">
    <location>
        <begin position="210"/>
        <end position="231"/>
    </location>
</feature>
<feature type="transmembrane region" description="Helical" evidence="1">
    <location>
        <begin position="7"/>
        <end position="26"/>
    </location>
</feature>
<dbReference type="GO" id="GO:0016787">
    <property type="term" value="F:hydrolase activity"/>
    <property type="evidence" value="ECO:0007669"/>
    <property type="project" value="UniProtKB-KW"/>
</dbReference>
<name>A0ABW0GJ38_9MICO</name>
<evidence type="ECO:0000256" key="1">
    <source>
        <dbReference type="SAM" id="Phobius"/>
    </source>
</evidence>
<comment type="caution">
    <text evidence="3">The sequence shown here is derived from an EMBL/GenBank/DDBJ whole genome shotgun (WGS) entry which is preliminary data.</text>
</comment>
<dbReference type="InterPro" id="IPR003675">
    <property type="entry name" value="Rce1/LyrA-like_dom"/>
</dbReference>
<dbReference type="PANTHER" id="PTHR35797:SF1">
    <property type="entry name" value="PROTEASE"/>
    <property type="match status" value="1"/>
</dbReference>
<protein>
    <submittedName>
        <fullName evidence="3">CPBP family intramembrane glutamic endopeptidase</fullName>
        <ecNumber evidence="3">3.4.-.-</ecNumber>
    </submittedName>
</protein>
<feature type="transmembrane region" description="Helical" evidence="1">
    <location>
        <begin position="238"/>
        <end position="258"/>
    </location>
</feature>
<feature type="transmembrane region" description="Helical" evidence="1">
    <location>
        <begin position="270"/>
        <end position="289"/>
    </location>
</feature>
<proteinExistence type="predicted"/>
<accession>A0ABW0GJ38</accession>
<feature type="transmembrane region" description="Helical" evidence="1">
    <location>
        <begin position="184"/>
        <end position="204"/>
    </location>
</feature>
<evidence type="ECO:0000259" key="2">
    <source>
        <dbReference type="Pfam" id="PF02517"/>
    </source>
</evidence>
<reference evidence="4" key="1">
    <citation type="journal article" date="2019" name="Int. J. Syst. Evol. Microbiol.">
        <title>The Global Catalogue of Microorganisms (GCM) 10K type strain sequencing project: providing services to taxonomists for standard genome sequencing and annotation.</title>
        <authorList>
            <consortium name="The Broad Institute Genomics Platform"/>
            <consortium name="The Broad Institute Genome Sequencing Center for Infectious Disease"/>
            <person name="Wu L."/>
            <person name="Ma J."/>
        </authorList>
    </citation>
    <scope>NUCLEOTIDE SEQUENCE [LARGE SCALE GENOMIC DNA]</scope>
    <source>
        <strain evidence="4">CCUG 43114</strain>
    </source>
</reference>
<dbReference type="RefSeq" id="WP_340269117.1">
    <property type="nucleotide sequence ID" value="NZ_JBBEOG010000003.1"/>
</dbReference>
<keyword evidence="1" id="KW-0812">Transmembrane</keyword>
<keyword evidence="3" id="KW-0378">Hydrolase</keyword>
<feature type="transmembrane region" description="Helical" evidence="1">
    <location>
        <begin position="138"/>
        <end position="163"/>
    </location>
</feature>